<dbReference type="NCBIfam" id="NF004349">
    <property type="entry name" value="PRK05729.1"/>
    <property type="match status" value="1"/>
</dbReference>
<evidence type="ECO:0000256" key="8">
    <source>
        <dbReference type="ARBA" id="ARBA00023054"/>
    </source>
</evidence>
<name>A0A831ZRZ9_9BACT</name>
<feature type="domain" description="Methionyl/Valyl/Leucyl/Isoleucyl-tRNA synthetase anticodon-binding" evidence="14">
    <location>
        <begin position="610"/>
        <end position="754"/>
    </location>
</feature>
<dbReference type="FunFam" id="1.10.287.380:FF:000001">
    <property type="entry name" value="Valine--tRNA ligase"/>
    <property type="match status" value="1"/>
</dbReference>
<keyword evidence="3 12" id="KW-0963">Cytoplasm</keyword>
<protein>
    <recommendedName>
        <fullName evidence="12">Valine--tRNA ligase</fullName>
        <ecNumber evidence="12">6.1.1.9</ecNumber>
    </recommendedName>
    <alternativeName>
        <fullName evidence="12">Valyl-tRNA synthetase</fullName>
        <shortName evidence="12">ValRS</shortName>
    </alternativeName>
</protein>
<evidence type="ECO:0000256" key="11">
    <source>
        <dbReference type="ARBA" id="ARBA00060830"/>
    </source>
</evidence>
<keyword evidence="9 12" id="KW-0030">Aminoacyl-tRNA synthetase</keyword>
<comment type="catalytic activity">
    <reaction evidence="10 12">
        <text>tRNA(Val) + L-valine + ATP = L-valyl-tRNA(Val) + AMP + diphosphate</text>
        <dbReference type="Rhea" id="RHEA:10704"/>
        <dbReference type="Rhea" id="RHEA-COMP:9672"/>
        <dbReference type="Rhea" id="RHEA-COMP:9708"/>
        <dbReference type="ChEBI" id="CHEBI:30616"/>
        <dbReference type="ChEBI" id="CHEBI:33019"/>
        <dbReference type="ChEBI" id="CHEBI:57762"/>
        <dbReference type="ChEBI" id="CHEBI:78442"/>
        <dbReference type="ChEBI" id="CHEBI:78537"/>
        <dbReference type="ChEBI" id="CHEBI:456215"/>
        <dbReference type="EC" id="6.1.1.9"/>
    </reaction>
</comment>
<feature type="domain" description="Valyl-tRNA synthetase tRNA-binding arm" evidence="15">
    <location>
        <begin position="817"/>
        <end position="879"/>
    </location>
</feature>
<dbReference type="GO" id="GO:0005524">
    <property type="term" value="F:ATP binding"/>
    <property type="evidence" value="ECO:0007669"/>
    <property type="project" value="UniProtKB-UniRule"/>
</dbReference>
<dbReference type="InterPro" id="IPR013155">
    <property type="entry name" value="M/V/L/I-tRNA-synth_anticd-bd"/>
</dbReference>
<dbReference type="FunFam" id="3.90.740.10:FF:000005">
    <property type="entry name" value="Valine--tRNA ligase, mitochondrial"/>
    <property type="match status" value="1"/>
</dbReference>
<feature type="short sequence motif" description="'HIGH' region" evidence="12">
    <location>
        <begin position="47"/>
        <end position="57"/>
    </location>
</feature>
<reference evidence="16" key="1">
    <citation type="journal article" date="2020" name="mSystems">
        <title>Genome- and Community-Level Interaction Insights into Carbon Utilization and Element Cycling Functions of Hydrothermarchaeota in Hydrothermal Sediment.</title>
        <authorList>
            <person name="Zhou Z."/>
            <person name="Liu Y."/>
            <person name="Xu W."/>
            <person name="Pan J."/>
            <person name="Luo Z.H."/>
            <person name="Li M."/>
        </authorList>
    </citation>
    <scope>NUCLEOTIDE SEQUENCE [LARGE SCALE GENOMIC DNA]</scope>
    <source>
        <strain evidence="16">SpSt-456</strain>
    </source>
</reference>
<evidence type="ECO:0000256" key="12">
    <source>
        <dbReference type="HAMAP-Rule" id="MF_02004"/>
    </source>
</evidence>
<dbReference type="SUPFAM" id="SSF47323">
    <property type="entry name" value="Anticodon-binding domain of a subclass of class I aminoacyl-tRNA synthetases"/>
    <property type="match status" value="1"/>
</dbReference>
<feature type="domain" description="Aminoacyl-tRNA synthetase class Ia" evidence="13">
    <location>
        <begin position="19"/>
        <end position="566"/>
    </location>
</feature>
<sequence length="892" mass="102072">MNRDALPKAYEFQDVEGRWVTYWVEHQCFRADSGAAKPPFSIVIPPPNVTGQLHMGHALNNTLQDILCRYKRLKGFEVLWVPGTDHAGIATQNVVERHIAKDGLTRHDLGREKFLEKVWEWKETYGDYIIRQLKRLGASCDWTRERFTMDEGLSRAVRLVFVKLYEEGLIYRGQRMINWCPRCMTALANIEVEGEEIGGRLYHIRYPLADGSGAVTVATTRPETMLGDTAVAVHPDDPRYRHVIGKTVILPLVNRPIPVIADPYVDREFGTGALKITPGHDFNDFEIGRKHGLEVIQVIGEDGVMTAQAGPYRGLDRYECRKRVTAHLEKGGYLAAVQDHVHRVGHCYRCKNAVEPMLSLQWFVRTRPLADLAMEAVRDGRTRIIPQKWEKDYFQWLENIEDWCISRQIWWGHRIPAWYCADCHGMTVALEDPTACGSCGGTRLEQENDVLDTWFSSALWPFTTMGWPEKTPELQKFYPTSVLVTGFDILFFWVARMMMMGLHFMKDVPFRDVYVHALVRDAQGQKMSKSKGNVIDPLVMMDRYGTDALRFTLTAFAAQGRDIKLSEERIEGYRHFVNKIWNASRLVLMNIEGATLLERIPDQPQRLAHRWILSRFQSVLDEVESALENYHFNQYAQSLYQFFWHEYCDWYLEVIKPDLYGEDPDAKVLAQTIATTLLKNLLILLHPVMPFVTEELTQRLPGSAESLVRASFPEKEPWRSDPEAEKDMGLLMDVITGMRTIRGEMNIAPGVRLKAVCLCRSAAEKDLLEANRQMLVDLARLETVTVGLHGEMPKPRLAAATVSGGVEAYVLLEGVLDVDSEAKRLDKEIGKLQKELEGTRKKLSNEDFLKRAPMDVVEKEREKAERLAEKLGKLRANRDRVEALVREAAQNA</sequence>
<evidence type="ECO:0000256" key="4">
    <source>
        <dbReference type="ARBA" id="ARBA00022598"/>
    </source>
</evidence>
<dbReference type="InterPro" id="IPR002300">
    <property type="entry name" value="aa-tRNA-synth_Ia"/>
</dbReference>
<dbReference type="InterPro" id="IPR002303">
    <property type="entry name" value="Valyl-tRNA_ligase"/>
</dbReference>
<evidence type="ECO:0000256" key="1">
    <source>
        <dbReference type="ARBA" id="ARBA00004496"/>
    </source>
</evidence>
<dbReference type="InterPro" id="IPR001412">
    <property type="entry name" value="aa-tRNA-synth_I_CS"/>
</dbReference>
<keyword evidence="5 12" id="KW-0547">Nucleotide-binding</keyword>
<evidence type="ECO:0000313" key="16">
    <source>
        <dbReference type="EMBL" id="HFK97394.1"/>
    </source>
</evidence>
<dbReference type="AlphaFoldDB" id="A0A831ZRZ9"/>
<comment type="subunit">
    <text evidence="2 12">Monomer.</text>
</comment>
<evidence type="ECO:0000256" key="2">
    <source>
        <dbReference type="ARBA" id="ARBA00011245"/>
    </source>
</evidence>
<keyword evidence="4 12" id="KW-0436">Ligase</keyword>
<proteinExistence type="inferred from homology"/>
<evidence type="ECO:0000259" key="15">
    <source>
        <dbReference type="Pfam" id="PF10458"/>
    </source>
</evidence>
<dbReference type="PROSITE" id="PS00178">
    <property type="entry name" value="AA_TRNA_LIGASE_I"/>
    <property type="match status" value="1"/>
</dbReference>
<keyword evidence="6 12" id="KW-0067">ATP-binding</keyword>
<comment type="domain">
    <text evidence="12">ValRS has two distinct active sites: one for aminoacylation and one for editing. The misactivated threonine is translocated from the active site to the editing site.</text>
</comment>
<keyword evidence="7 12" id="KW-0648">Protein biosynthesis</keyword>
<gene>
    <name evidence="12" type="primary">valS</name>
    <name evidence="16" type="ORF">ENS06_08755</name>
</gene>
<dbReference type="FunFam" id="1.10.730.10:FF:000014">
    <property type="entry name" value="Valine--tRNA ligase"/>
    <property type="match status" value="1"/>
</dbReference>
<dbReference type="SUPFAM" id="SSF52374">
    <property type="entry name" value="Nucleotidylyl transferase"/>
    <property type="match status" value="1"/>
</dbReference>
<dbReference type="SUPFAM" id="SSF50677">
    <property type="entry name" value="ValRS/IleRS/LeuRS editing domain"/>
    <property type="match status" value="1"/>
</dbReference>
<dbReference type="InterPro" id="IPR019499">
    <property type="entry name" value="Val-tRNA_synth_tRNA-bd"/>
</dbReference>
<dbReference type="Pfam" id="PF00133">
    <property type="entry name" value="tRNA-synt_1"/>
    <property type="match status" value="1"/>
</dbReference>
<comment type="caution">
    <text evidence="16">The sequence shown here is derived from an EMBL/GenBank/DDBJ whole genome shotgun (WGS) entry which is preliminary data.</text>
</comment>
<dbReference type="PRINTS" id="PR00986">
    <property type="entry name" value="TRNASYNTHVAL"/>
</dbReference>
<dbReference type="PANTHER" id="PTHR11946">
    <property type="entry name" value="VALYL-TRNA SYNTHETASES"/>
    <property type="match status" value="1"/>
</dbReference>
<keyword evidence="8 12" id="KW-0175">Coiled coil</keyword>
<evidence type="ECO:0000256" key="9">
    <source>
        <dbReference type="ARBA" id="ARBA00023146"/>
    </source>
</evidence>
<dbReference type="Pfam" id="PF10458">
    <property type="entry name" value="Val_tRNA-synt_C"/>
    <property type="match status" value="1"/>
</dbReference>
<dbReference type="InterPro" id="IPR010978">
    <property type="entry name" value="tRNA-bd_arm"/>
</dbReference>
<dbReference type="InterPro" id="IPR014729">
    <property type="entry name" value="Rossmann-like_a/b/a_fold"/>
</dbReference>
<dbReference type="Gene3D" id="3.90.740.10">
    <property type="entry name" value="Valyl/Leucyl/Isoleucyl-tRNA synthetase, editing domain"/>
    <property type="match status" value="1"/>
</dbReference>
<feature type="binding site" evidence="12">
    <location>
        <position position="529"/>
    </location>
    <ligand>
        <name>ATP</name>
        <dbReference type="ChEBI" id="CHEBI:30616"/>
    </ligand>
</feature>
<dbReference type="EC" id="6.1.1.9" evidence="12"/>
<evidence type="ECO:0000256" key="7">
    <source>
        <dbReference type="ARBA" id="ARBA00022917"/>
    </source>
</evidence>
<dbReference type="InterPro" id="IPR037118">
    <property type="entry name" value="Val-tRNA_synth_C_sf"/>
</dbReference>
<dbReference type="InterPro" id="IPR033705">
    <property type="entry name" value="Anticodon_Ia_Val"/>
</dbReference>
<feature type="short sequence motif" description="'KMSKS' region" evidence="12">
    <location>
        <begin position="526"/>
        <end position="530"/>
    </location>
</feature>
<dbReference type="PANTHER" id="PTHR11946:SF93">
    <property type="entry name" value="VALINE--TRNA LIGASE, CHLOROPLASTIC_MITOCHONDRIAL 2"/>
    <property type="match status" value="1"/>
</dbReference>
<comment type="function">
    <text evidence="12">Catalyzes the attachment of valine to tRNA(Val). As ValRS can inadvertently accommodate and process structurally similar amino acids such as threonine, to avoid such errors, it has a 'posttransfer' editing activity that hydrolyzes mischarged Thr-tRNA(Val) in a tRNA-dependent manner.</text>
</comment>
<dbReference type="GO" id="GO:0006438">
    <property type="term" value="P:valyl-tRNA aminoacylation"/>
    <property type="evidence" value="ECO:0007669"/>
    <property type="project" value="UniProtKB-UniRule"/>
</dbReference>
<dbReference type="FunFam" id="3.40.50.620:FF:000098">
    <property type="entry name" value="Valine--tRNA ligase"/>
    <property type="match status" value="1"/>
</dbReference>
<dbReference type="GO" id="GO:0002161">
    <property type="term" value="F:aminoacyl-tRNA deacylase activity"/>
    <property type="evidence" value="ECO:0007669"/>
    <property type="project" value="InterPro"/>
</dbReference>
<dbReference type="Gene3D" id="3.40.50.620">
    <property type="entry name" value="HUPs"/>
    <property type="match status" value="3"/>
</dbReference>
<dbReference type="CDD" id="cd00817">
    <property type="entry name" value="ValRS_core"/>
    <property type="match status" value="1"/>
</dbReference>
<dbReference type="Gene3D" id="1.10.287.380">
    <property type="entry name" value="Valyl-tRNA synthetase, C-terminal domain"/>
    <property type="match status" value="1"/>
</dbReference>
<dbReference type="CDD" id="cd07962">
    <property type="entry name" value="Anticodon_Ia_Val"/>
    <property type="match status" value="1"/>
</dbReference>
<evidence type="ECO:0000259" key="14">
    <source>
        <dbReference type="Pfam" id="PF08264"/>
    </source>
</evidence>
<dbReference type="EMBL" id="DSTK01000026">
    <property type="protein sequence ID" value="HFK97394.1"/>
    <property type="molecule type" value="Genomic_DNA"/>
</dbReference>
<evidence type="ECO:0000256" key="10">
    <source>
        <dbReference type="ARBA" id="ARBA00047552"/>
    </source>
</evidence>
<dbReference type="HAMAP" id="MF_02004">
    <property type="entry name" value="Val_tRNA_synth_type1"/>
    <property type="match status" value="1"/>
</dbReference>
<dbReference type="SUPFAM" id="SSF46589">
    <property type="entry name" value="tRNA-binding arm"/>
    <property type="match status" value="1"/>
</dbReference>
<comment type="domain">
    <text evidence="12">The C-terminal coiled-coil domain is crucial for aminoacylation activity.</text>
</comment>
<accession>A0A831ZRZ9</accession>
<evidence type="ECO:0000256" key="5">
    <source>
        <dbReference type="ARBA" id="ARBA00022741"/>
    </source>
</evidence>
<comment type="similarity">
    <text evidence="11 12">Belongs to the class-I aminoacyl-tRNA synthetase family. ValS type 1 subfamily.</text>
</comment>
<dbReference type="InterPro" id="IPR009080">
    <property type="entry name" value="tRNAsynth_Ia_anticodon-bd"/>
</dbReference>
<dbReference type="NCBIfam" id="TIGR00422">
    <property type="entry name" value="valS"/>
    <property type="match status" value="1"/>
</dbReference>
<evidence type="ECO:0000256" key="6">
    <source>
        <dbReference type="ARBA" id="ARBA00022840"/>
    </source>
</evidence>
<comment type="subcellular location">
    <subcellularLocation>
        <location evidence="1 12">Cytoplasm</location>
    </subcellularLocation>
</comment>
<dbReference type="InterPro" id="IPR009008">
    <property type="entry name" value="Val/Leu/Ile-tRNA-synth_edit"/>
</dbReference>
<dbReference type="GO" id="GO:0005829">
    <property type="term" value="C:cytosol"/>
    <property type="evidence" value="ECO:0007669"/>
    <property type="project" value="TreeGrafter"/>
</dbReference>
<dbReference type="GO" id="GO:0004832">
    <property type="term" value="F:valine-tRNA ligase activity"/>
    <property type="evidence" value="ECO:0007669"/>
    <property type="project" value="UniProtKB-UniRule"/>
</dbReference>
<evidence type="ECO:0000259" key="13">
    <source>
        <dbReference type="Pfam" id="PF00133"/>
    </source>
</evidence>
<dbReference type="Pfam" id="PF08264">
    <property type="entry name" value="Anticodon_1"/>
    <property type="match status" value="1"/>
</dbReference>
<evidence type="ECO:0000256" key="3">
    <source>
        <dbReference type="ARBA" id="ARBA00022490"/>
    </source>
</evidence>
<dbReference type="FunFam" id="3.40.50.620:FF:000032">
    <property type="entry name" value="Valine--tRNA ligase"/>
    <property type="match status" value="1"/>
</dbReference>
<dbReference type="Gene3D" id="1.10.730.10">
    <property type="entry name" value="Isoleucyl-tRNA Synthetase, Domain 1"/>
    <property type="match status" value="1"/>
</dbReference>
<feature type="coiled-coil region" evidence="12">
    <location>
        <begin position="815"/>
        <end position="891"/>
    </location>
</feature>
<organism evidence="16">
    <name type="scientific">Desulfacinum infernum</name>
    <dbReference type="NCBI Taxonomy" id="35837"/>
    <lineage>
        <taxon>Bacteria</taxon>
        <taxon>Pseudomonadati</taxon>
        <taxon>Thermodesulfobacteriota</taxon>
        <taxon>Syntrophobacteria</taxon>
        <taxon>Syntrophobacterales</taxon>
        <taxon>Syntrophobacteraceae</taxon>
        <taxon>Desulfacinum</taxon>
    </lineage>
</organism>